<feature type="active site" evidence="9">
    <location>
        <position position="65"/>
    </location>
</feature>
<evidence type="ECO:0000256" key="6">
    <source>
        <dbReference type="ARBA" id="ARBA00022759"/>
    </source>
</evidence>
<name>A0A1F6MCB2_9BACT</name>
<comment type="catalytic activity">
    <reaction evidence="1 9">
        <text>Endonucleolytic cleavage to 5'-phosphomonoester.</text>
        <dbReference type="EC" id="3.1.26.3"/>
    </reaction>
</comment>
<dbReference type="SUPFAM" id="SSF54768">
    <property type="entry name" value="dsRNA-binding domain-like"/>
    <property type="match status" value="1"/>
</dbReference>
<dbReference type="PANTHER" id="PTHR11207:SF0">
    <property type="entry name" value="RIBONUCLEASE 3"/>
    <property type="match status" value="1"/>
</dbReference>
<feature type="binding site" evidence="9">
    <location>
        <position position="134"/>
    </location>
    <ligand>
        <name>Mg(2+)</name>
        <dbReference type="ChEBI" id="CHEBI:18420"/>
    </ligand>
</feature>
<sequence length="260" mass="29372">MPILTETIQALPEVQEKKFAALEEKIGVSFTKKEYLVQAFVHRSYLNEHHDFPLGHNERLEFLGDAVLELVVTEYLFEEYGNDEGELTNWRAALVNAKILSSIAYEIDLEGYLFLSHGEAKDAGTKARDYILANTMESLIGAIYIDKGYSMAKQFITRWILIKLPYVLENGLWIDAKSRFQESAQELLGITPTYKVLNEEGPDHNKIFQVGVYLDKELVASGYGSSKQEAQTEAAEAAIKVKGWKGPKVHIMKREPGDPL</sequence>
<organism evidence="12 13">
    <name type="scientific">Candidatus Magasanikbacteria bacterium RIFCSPHIGHO2_02_FULL_45_10</name>
    <dbReference type="NCBI Taxonomy" id="1798679"/>
    <lineage>
        <taxon>Bacteria</taxon>
        <taxon>Candidatus Magasanikiibacteriota</taxon>
    </lineage>
</organism>
<keyword evidence="9" id="KW-0963">Cytoplasm</keyword>
<evidence type="ECO:0000313" key="12">
    <source>
        <dbReference type="EMBL" id="OGH69255.1"/>
    </source>
</evidence>
<dbReference type="SMART" id="SM00358">
    <property type="entry name" value="DSRM"/>
    <property type="match status" value="1"/>
</dbReference>
<evidence type="ECO:0000256" key="5">
    <source>
        <dbReference type="ARBA" id="ARBA00022722"/>
    </source>
</evidence>
<dbReference type="InterPro" id="IPR011907">
    <property type="entry name" value="RNase_III"/>
</dbReference>
<gene>
    <name evidence="9" type="primary">rnc</name>
    <name evidence="12" type="ORF">A3D53_01545</name>
</gene>
<keyword evidence="9" id="KW-0699">rRNA-binding</keyword>
<dbReference type="Gene3D" id="1.10.1520.10">
    <property type="entry name" value="Ribonuclease III domain"/>
    <property type="match status" value="1"/>
</dbReference>
<dbReference type="Pfam" id="PF14622">
    <property type="entry name" value="Ribonucleas_3_3"/>
    <property type="match status" value="1"/>
</dbReference>
<dbReference type="AlphaFoldDB" id="A0A1F6MCB2"/>
<dbReference type="EMBL" id="MFQA01000009">
    <property type="protein sequence ID" value="OGH69255.1"/>
    <property type="molecule type" value="Genomic_DNA"/>
</dbReference>
<dbReference type="PROSITE" id="PS50137">
    <property type="entry name" value="DS_RBD"/>
    <property type="match status" value="1"/>
</dbReference>
<accession>A0A1F6MCB2</accession>
<reference evidence="12 13" key="1">
    <citation type="journal article" date="2016" name="Nat. Commun.">
        <title>Thousands of microbial genomes shed light on interconnected biogeochemical processes in an aquifer system.</title>
        <authorList>
            <person name="Anantharaman K."/>
            <person name="Brown C.T."/>
            <person name="Hug L.A."/>
            <person name="Sharon I."/>
            <person name="Castelle C.J."/>
            <person name="Probst A.J."/>
            <person name="Thomas B.C."/>
            <person name="Singh A."/>
            <person name="Wilkins M.J."/>
            <person name="Karaoz U."/>
            <person name="Brodie E.L."/>
            <person name="Williams K.H."/>
            <person name="Hubbard S.S."/>
            <person name="Banfield J.F."/>
        </authorList>
    </citation>
    <scope>NUCLEOTIDE SEQUENCE [LARGE SCALE GENOMIC DNA]</scope>
</reference>
<keyword evidence="9" id="KW-0479">Metal-binding</keyword>
<dbReference type="GO" id="GO:0006364">
    <property type="term" value="P:rRNA processing"/>
    <property type="evidence" value="ECO:0007669"/>
    <property type="project" value="UniProtKB-UniRule"/>
</dbReference>
<dbReference type="InterPro" id="IPR000999">
    <property type="entry name" value="RNase_III_dom"/>
</dbReference>
<comment type="function">
    <text evidence="9">Digests double-stranded RNA. Involved in the processing of primary rRNA transcript to yield the immediate precursors to the large and small rRNAs (23S and 16S). Processes some mRNAs, and tRNAs when they are encoded in the rRNA operon. Processes pre-crRNA and tracrRNA of type II CRISPR loci if present in the organism.</text>
</comment>
<dbReference type="GO" id="GO:0005737">
    <property type="term" value="C:cytoplasm"/>
    <property type="evidence" value="ECO:0007669"/>
    <property type="project" value="UniProtKB-SubCell"/>
</dbReference>
<dbReference type="SUPFAM" id="SSF69065">
    <property type="entry name" value="RNase III domain-like"/>
    <property type="match status" value="1"/>
</dbReference>
<dbReference type="GO" id="GO:0003725">
    <property type="term" value="F:double-stranded RNA binding"/>
    <property type="evidence" value="ECO:0007669"/>
    <property type="project" value="TreeGrafter"/>
</dbReference>
<dbReference type="PANTHER" id="PTHR11207">
    <property type="entry name" value="RIBONUCLEASE III"/>
    <property type="match status" value="1"/>
</dbReference>
<evidence type="ECO:0000256" key="3">
    <source>
        <dbReference type="ARBA" id="ARBA00022552"/>
    </source>
</evidence>
<evidence type="ECO:0000259" key="10">
    <source>
        <dbReference type="PROSITE" id="PS50137"/>
    </source>
</evidence>
<dbReference type="PROSITE" id="PS50142">
    <property type="entry name" value="RNASE_3_2"/>
    <property type="match status" value="1"/>
</dbReference>
<keyword evidence="5 9" id="KW-0540">Nuclease</keyword>
<dbReference type="Gene3D" id="3.30.160.20">
    <property type="match status" value="1"/>
</dbReference>
<evidence type="ECO:0000256" key="8">
    <source>
        <dbReference type="ARBA" id="ARBA00022884"/>
    </source>
</evidence>
<comment type="subunit">
    <text evidence="9">Homodimer.</text>
</comment>
<evidence type="ECO:0000256" key="7">
    <source>
        <dbReference type="ARBA" id="ARBA00022801"/>
    </source>
</evidence>
<dbReference type="GO" id="GO:0046872">
    <property type="term" value="F:metal ion binding"/>
    <property type="evidence" value="ECO:0007669"/>
    <property type="project" value="UniProtKB-KW"/>
</dbReference>
<dbReference type="NCBIfam" id="TIGR02191">
    <property type="entry name" value="RNaseIII"/>
    <property type="match status" value="1"/>
</dbReference>
<dbReference type="GO" id="GO:0006397">
    <property type="term" value="P:mRNA processing"/>
    <property type="evidence" value="ECO:0007669"/>
    <property type="project" value="UniProtKB-UniRule"/>
</dbReference>
<dbReference type="Proteomes" id="UP000176413">
    <property type="component" value="Unassembled WGS sequence"/>
</dbReference>
<keyword evidence="9" id="KW-0460">Magnesium</keyword>
<dbReference type="GO" id="GO:0019843">
    <property type="term" value="F:rRNA binding"/>
    <property type="evidence" value="ECO:0007669"/>
    <property type="project" value="UniProtKB-KW"/>
</dbReference>
<dbReference type="GO" id="GO:0010468">
    <property type="term" value="P:regulation of gene expression"/>
    <property type="evidence" value="ECO:0007669"/>
    <property type="project" value="TreeGrafter"/>
</dbReference>
<proteinExistence type="inferred from homology"/>
<keyword evidence="9" id="KW-0819">tRNA processing</keyword>
<feature type="domain" description="DRBM" evidence="10">
    <location>
        <begin position="175"/>
        <end position="240"/>
    </location>
</feature>
<comment type="caution">
    <text evidence="12">The sequence shown here is derived from an EMBL/GenBank/DDBJ whole genome shotgun (WGS) entry which is preliminary data.</text>
</comment>
<comment type="subcellular location">
    <subcellularLocation>
        <location evidence="9">Cytoplasm</location>
    </subcellularLocation>
</comment>
<evidence type="ECO:0000256" key="9">
    <source>
        <dbReference type="HAMAP-Rule" id="MF_00104"/>
    </source>
</evidence>
<dbReference type="PROSITE" id="PS00517">
    <property type="entry name" value="RNASE_3_1"/>
    <property type="match status" value="1"/>
</dbReference>
<dbReference type="FunFam" id="1.10.1520.10:FF:000001">
    <property type="entry name" value="Ribonuclease 3"/>
    <property type="match status" value="1"/>
</dbReference>
<dbReference type="Pfam" id="PF00035">
    <property type="entry name" value="dsrm"/>
    <property type="match status" value="1"/>
</dbReference>
<evidence type="ECO:0000256" key="4">
    <source>
        <dbReference type="ARBA" id="ARBA00022664"/>
    </source>
</evidence>
<keyword evidence="8 9" id="KW-0694">RNA-binding</keyword>
<dbReference type="InterPro" id="IPR036389">
    <property type="entry name" value="RNase_III_sf"/>
</dbReference>
<feature type="binding site" evidence="9">
    <location>
        <position position="61"/>
    </location>
    <ligand>
        <name>Mg(2+)</name>
        <dbReference type="ChEBI" id="CHEBI:18420"/>
    </ligand>
</feature>
<dbReference type="GO" id="GO:0008033">
    <property type="term" value="P:tRNA processing"/>
    <property type="evidence" value="ECO:0007669"/>
    <property type="project" value="UniProtKB-KW"/>
</dbReference>
<dbReference type="GO" id="GO:0004525">
    <property type="term" value="F:ribonuclease III activity"/>
    <property type="evidence" value="ECO:0007669"/>
    <property type="project" value="UniProtKB-UniRule"/>
</dbReference>
<dbReference type="EC" id="3.1.26.3" evidence="9"/>
<dbReference type="CDD" id="cd00593">
    <property type="entry name" value="RIBOc"/>
    <property type="match status" value="1"/>
</dbReference>
<keyword evidence="3 9" id="KW-0698">rRNA processing</keyword>
<feature type="domain" description="RNase III" evidence="11">
    <location>
        <begin position="19"/>
        <end position="148"/>
    </location>
</feature>
<evidence type="ECO:0000259" key="11">
    <source>
        <dbReference type="PROSITE" id="PS50142"/>
    </source>
</evidence>
<dbReference type="InterPro" id="IPR014720">
    <property type="entry name" value="dsRBD_dom"/>
</dbReference>
<feature type="binding site" evidence="9">
    <location>
        <position position="137"/>
    </location>
    <ligand>
        <name>Mg(2+)</name>
        <dbReference type="ChEBI" id="CHEBI:18420"/>
    </ligand>
</feature>
<dbReference type="CDD" id="cd10845">
    <property type="entry name" value="DSRM_RNAse_III_family"/>
    <property type="match status" value="1"/>
</dbReference>
<dbReference type="HAMAP" id="MF_00104">
    <property type="entry name" value="RNase_III"/>
    <property type="match status" value="1"/>
</dbReference>
<keyword evidence="7 9" id="KW-0378">Hydrolase</keyword>
<evidence type="ECO:0000256" key="2">
    <source>
        <dbReference type="ARBA" id="ARBA00010183"/>
    </source>
</evidence>
<feature type="active site" evidence="9">
    <location>
        <position position="137"/>
    </location>
</feature>
<keyword evidence="6 9" id="KW-0255">Endonuclease</keyword>
<keyword evidence="4 9" id="KW-0507">mRNA processing</keyword>
<dbReference type="SMART" id="SM00535">
    <property type="entry name" value="RIBOc"/>
    <property type="match status" value="1"/>
</dbReference>
<comment type="cofactor">
    <cofactor evidence="9">
        <name>Mg(2+)</name>
        <dbReference type="ChEBI" id="CHEBI:18420"/>
    </cofactor>
</comment>
<evidence type="ECO:0000313" key="13">
    <source>
        <dbReference type="Proteomes" id="UP000176413"/>
    </source>
</evidence>
<comment type="similarity">
    <text evidence="2">Belongs to the ribonuclease III family.</text>
</comment>
<evidence type="ECO:0000256" key="1">
    <source>
        <dbReference type="ARBA" id="ARBA00000109"/>
    </source>
</evidence>
<protein>
    <recommendedName>
        <fullName evidence="9">Ribonuclease 3</fullName>
        <ecNumber evidence="9">3.1.26.3</ecNumber>
    </recommendedName>
    <alternativeName>
        <fullName evidence="9">Ribonuclease III</fullName>
        <shortName evidence="9">RNase III</shortName>
    </alternativeName>
</protein>